<sequence length="672" mass="74566">MNLKSKIFSGKIIIGLLIFVLLFNLFPFSVFAQGPPQNQPPPPQNDSGSWVWDNVKEIWNWVAGVPGKVVSAALGEVGDWINWGLAHFLSFFLWLASWLVALAGLVFDWVLDFNLEPTTFDPINFGGFVYSGWTYVRDTVNLLFIFILLIIAIGTIIGQESYGVKKALPTLIIIILLINFSLLFSRYVIEFSNSLADYIYTTRIEKLQTRLVREGRVGNSVFGRTLTLEEKLVNANLRKVSISSMMMEGLSAQKIRDAKLDQNASFIATAASISIGTILGIFVFITAAITFLVAAIMLFLRIVTLWLAMILAPAALFLWALPATEGYGKEWMMILIRQSIFLPVLIFMLSLAVHLSLNINNVFPTANNPLDISMINTQEGLITFVARYILLIIVFNAALVFARSLAEKGTGAIYSYASQAQGYMNSKVGIAGKWAGGKAWQGASYWPQYGVERGWGALKGRITRPAELDEKGKFKLDEKTGKAIDKGGILERTLGWAAPGQMAEIRGGIQKGIEERSKIFNQYGNYDLKKIHERRLTTPEERIAIEEVLASRKDMTGLSSKYIEQSIEKMKSAGRSAGVIERMGYQWAEPKSPALLKSFKNMRPSTIADVAEEGGEALTRFRRNLDVIGKSAGVTVNDIKTAANAFENIGNQSMANLLKTKRGEELYGSYFS</sequence>
<evidence type="ECO:0000256" key="1">
    <source>
        <dbReference type="SAM" id="Phobius"/>
    </source>
</evidence>
<feature type="transmembrane region" description="Helical" evidence="1">
    <location>
        <begin position="140"/>
        <end position="158"/>
    </location>
</feature>
<protein>
    <submittedName>
        <fullName evidence="2">Uncharacterized protein</fullName>
    </submittedName>
</protein>
<dbReference type="AlphaFoldDB" id="A0A1G2F117"/>
<feature type="transmembrane region" description="Helical" evidence="1">
    <location>
        <begin position="291"/>
        <end position="319"/>
    </location>
</feature>
<organism evidence="2 3">
    <name type="scientific">Candidatus Niyogibacteria bacterium RIFCSPLOWO2_12_FULL_41_13</name>
    <dbReference type="NCBI Taxonomy" id="1801726"/>
    <lineage>
        <taxon>Bacteria</taxon>
        <taxon>Candidatus Niyogiibacteriota</taxon>
    </lineage>
</organism>
<accession>A0A1G2F117</accession>
<dbReference type="Proteomes" id="UP000176787">
    <property type="component" value="Unassembled WGS sequence"/>
</dbReference>
<dbReference type="EMBL" id="MHMS01000022">
    <property type="protein sequence ID" value="OGZ31755.1"/>
    <property type="molecule type" value="Genomic_DNA"/>
</dbReference>
<keyword evidence="1" id="KW-0812">Transmembrane</keyword>
<feature type="transmembrane region" description="Helical" evidence="1">
    <location>
        <begin position="380"/>
        <end position="402"/>
    </location>
</feature>
<keyword evidence="1" id="KW-1133">Transmembrane helix</keyword>
<evidence type="ECO:0000313" key="3">
    <source>
        <dbReference type="Proteomes" id="UP000176787"/>
    </source>
</evidence>
<comment type="caution">
    <text evidence="2">The sequence shown here is derived from an EMBL/GenBank/DDBJ whole genome shotgun (WGS) entry which is preliminary data.</text>
</comment>
<feature type="transmembrane region" description="Helical" evidence="1">
    <location>
        <begin position="91"/>
        <end position="111"/>
    </location>
</feature>
<evidence type="ECO:0000313" key="2">
    <source>
        <dbReference type="EMBL" id="OGZ31755.1"/>
    </source>
</evidence>
<proteinExistence type="predicted"/>
<reference evidence="2 3" key="1">
    <citation type="journal article" date="2016" name="Nat. Commun.">
        <title>Thousands of microbial genomes shed light on interconnected biogeochemical processes in an aquifer system.</title>
        <authorList>
            <person name="Anantharaman K."/>
            <person name="Brown C.T."/>
            <person name="Hug L.A."/>
            <person name="Sharon I."/>
            <person name="Castelle C.J."/>
            <person name="Probst A.J."/>
            <person name="Thomas B.C."/>
            <person name="Singh A."/>
            <person name="Wilkins M.J."/>
            <person name="Karaoz U."/>
            <person name="Brodie E.L."/>
            <person name="Williams K.H."/>
            <person name="Hubbard S.S."/>
            <person name="Banfield J.F."/>
        </authorList>
    </citation>
    <scope>NUCLEOTIDE SEQUENCE [LARGE SCALE GENOMIC DNA]</scope>
</reference>
<name>A0A1G2F117_9BACT</name>
<gene>
    <name evidence="2" type="ORF">A3H02_01675</name>
</gene>
<feature type="transmembrane region" description="Helical" evidence="1">
    <location>
        <begin position="340"/>
        <end position="360"/>
    </location>
</feature>
<keyword evidence="1" id="KW-0472">Membrane</keyword>
<dbReference type="STRING" id="1801726.A3H02_01675"/>
<feature type="transmembrane region" description="Helical" evidence="1">
    <location>
        <begin position="170"/>
        <end position="189"/>
    </location>
</feature>